<dbReference type="PROSITE" id="PS50106">
    <property type="entry name" value="PDZ"/>
    <property type="match status" value="1"/>
</dbReference>
<dbReference type="InterPro" id="IPR009003">
    <property type="entry name" value="Peptidase_S1_PA"/>
</dbReference>
<dbReference type="GO" id="GO:0006515">
    <property type="term" value="P:protein quality control for misfolded or incompletely synthesized proteins"/>
    <property type="evidence" value="ECO:0007669"/>
    <property type="project" value="TreeGrafter"/>
</dbReference>
<evidence type="ECO:0000256" key="7">
    <source>
        <dbReference type="ARBA" id="ARBA00022801"/>
    </source>
</evidence>
<keyword evidence="7 12" id="KW-0378">Hydrolase</keyword>
<evidence type="ECO:0000256" key="8">
    <source>
        <dbReference type="ARBA" id="ARBA00022825"/>
    </source>
</evidence>
<gene>
    <name evidence="12" type="primary">htrA</name>
    <name evidence="12" type="ordered locus">MCA2343</name>
</gene>
<dbReference type="eggNOG" id="COG0265">
    <property type="taxonomic scope" value="Bacteria"/>
</dbReference>
<protein>
    <submittedName>
        <fullName evidence="12">Protease DO</fullName>
        <ecNumber evidence="12">3.4.21.-</ecNumber>
    </submittedName>
</protein>
<dbReference type="FunFam" id="2.40.10.10:FF:000001">
    <property type="entry name" value="Periplasmic serine protease DegS"/>
    <property type="match status" value="1"/>
</dbReference>
<evidence type="ECO:0000256" key="5">
    <source>
        <dbReference type="ARBA" id="ARBA00022737"/>
    </source>
</evidence>
<dbReference type="PANTHER" id="PTHR22939">
    <property type="entry name" value="SERINE PROTEASE FAMILY S1C HTRA-RELATED"/>
    <property type="match status" value="1"/>
</dbReference>
<dbReference type="Proteomes" id="UP000006821">
    <property type="component" value="Chromosome"/>
</dbReference>
<proteinExistence type="inferred from homology"/>
<evidence type="ECO:0000256" key="3">
    <source>
        <dbReference type="ARBA" id="ARBA00022670"/>
    </source>
</evidence>
<feature type="domain" description="PDZ" evidence="11">
    <location>
        <begin position="273"/>
        <end position="364"/>
    </location>
</feature>
<evidence type="ECO:0000313" key="12">
    <source>
        <dbReference type="EMBL" id="AAU91504.1"/>
    </source>
</evidence>
<feature type="active site" description="Charge relay system" evidence="9">
    <location>
        <position position="229"/>
    </location>
</feature>
<feature type="binding site" evidence="10">
    <location>
        <begin position="227"/>
        <end position="229"/>
    </location>
    <ligand>
        <name>substrate</name>
    </ligand>
</feature>
<dbReference type="EMBL" id="AE017282">
    <property type="protein sequence ID" value="AAU91504.1"/>
    <property type="molecule type" value="Genomic_DNA"/>
</dbReference>
<name>Q605E1_METCA</name>
<sequence>MDPLAMRFRKIIDRGNSMRMKSIGALLLLTASGLSLCPPVWADLPASVNGLPLPSLAPVLKKAMPAVVNISTKTQIEIAENPLMQDPFFRHFFGIPNQPRRRESSSLGSGVIVDARRGYILTNNHVIDKADEISVTLRDGRQLSAKLVGADPESDLAVIKVEPKNLTELPIGDSSQLEVGDFVVAIGNPFGLGQTVTSGIVSALGRSGLGIEGYEDFIQTDASINPGNSGGALINLRGELVGVNTAIIAPTGGNVGIGFAIPSNMAASIMTQLVEKGEIRRGQIGITIQDLTPDLAQAFGLKQSQGAVITGVQKDSPAASSGLEAGDVVVSVNDRPVKNSADVRNTIGLLPIGEEVRVEVMHKGERVVREVVIRAPKLVQEEGNKIHPRLSGVILKNNEEGGVQVEKIHTSSYAFQAGLRPGDVIVMANREEIETLDDLKRATKGRSELLLSVQRGSGSFFLMLK</sequence>
<dbReference type="EC" id="3.4.21.-" evidence="12"/>
<feature type="binding site" evidence="10">
    <location>
        <begin position="245"/>
        <end position="249"/>
    </location>
    <ligand>
        <name>substrate</name>
    </ligand>
</feature>
<evidence type="ECO:0000256" key="4">
    <source>
        <dbReference type="ARBA" id="ARBA00022729"/>
    </source>
</evidence>
<keyword evidence="3 12" id="KW-0645">Protease</keyword>
<comment type="similarity">
    <text evidence="2">Belongs to the peptidase S1C family.</text>
</comment>
<feature type="active site" description="Charge relay system" evidence="9">
    <location>
        <position position="155"/>
    </location>
</feature>
<organism evidence="12 13">
    <name type="scientific">Methylococcus capsulatus (strain ATCC 33009 / NCIMB 11132 / Bath)</name>
    <dbReference type="NCBI Taxonomy" id="243233"/>
    <lineage>
        <taxon>Bacteria</taxon>
        <taxon>Pseudomonadati</taxon>
        <taxon>Pseudomonadota</taxon>
        <taxon>Gammaproteobacteria</taxon>
        <taxon>Methylococcales</taxon>
        <taxon>Methylococcaceae</taxon>
        <taxon>Methylococcus</taxon>
    </lineage>
</organism>
<dbReference type="HOGENOM" id="CLU_020120_1_1_6"/>
<dbReference type="Pfam" id="PF13365">
    <property type="entry name" value="Trypsin_2"/>
    <property type="match status" value="1"/>
</dbReference>
<dbReference type="CDD" id="cd10839">
    <property type="entry name" value="cpPDZ1_DegP-like"/>
    <property type="match status" value="1"/>
</dbReference>
<keyword evidence="5" id="KW-0677">Repeat</keyword>
<dbReference type="SUPFAM" id="SSF50494">
    <property type="entry name" value="Trypsin-like serine proteases"/>
    <property type="match status" value="1"/>
</dbReference>
<accession>Q605E1</accession>
<dbReference type="InterPro" id="IPR011782">
    <property type="entry name" value="Pept_S1C_Do"/>
</dbReference>
<dbReference type="AlphaFoldDB" id="Q605E1"/>
<dbReference type="Gene3D" id="2.40.10.120">
    <property type="match status" value="1"/>
</dbReference>
<dbReference type="STRING" id="243233.MCA2343"/>
<dbReference type="SMART" id="SM00228">
    <property type="entry name" value="PDZ"/>
    <property type="match status" value="2"/>
</dbReference>
<keyword evidence="6" id="KW-0574">Periplasm</keyword>
<dbReference type="SUPFAM" id="SSF50156">
    <property type="entry name" value="PDZ domain-like"/>
    <property type="match status" value="2"/>
</dbReference>
<dbReference type="InterPro" id="IPR001940">
    <property type="entry name" value="Peptidase_S1C"/>
</dbReference>
<comment type="subcellular location">
    <subcellularLocation>
        <location evidence="1">Periplasm</location>
    </subcellularLocation>
</comment>
<feature type="binding site" evidence="10">
    <location>
        <position position="155"/>
    </location>
    <ligand>
        <name>substrate</name>
    </ligand>
</feature>
<keyword evidence="8" id="KW-0720">Serine protease</keyword>
<dbReference type="Pfam" id="PF17820">
    <property type="entry name" value="PDZ_6"/>
    <property type="match status" value="1"/>
</dbReference>
<evidence type="ECO:0000256" key="10">
    <source>
        <dbReference type="PIRSR" id="PIRSR611782-2"/>
    </source>
</evidence>
<dbReference type="InterPro" id="IPR036034">
    <property type="entry name" value="PDZ_sf"/>
</dbReference>
<dbReference type="GO" id="GO:0004252">
    <property type="term" value="F:serine-type endopeptidase activity"/>
    <property type="evidence" value="ECO:0007669"/>
    <property type="project" value="InterPro"/>
</dbReference>
<feature type="binding site" evidence="10">
    <location>
        <position position="125"/>
    </location>
    <ligand>
        <name>substrate</name>
    </ligand>
</feature>
<dbReference type="Gene3D" id="2.30.42.10">
    <property type="match status" value="2"/>
</dbReference>
<evidence type="ECO:0000256" key="6">
    <source>
        <dbReference type="ARBA" id="ARBA00022764"/>
    </source>
</evidence>
<evidence type="ECO:0000256" key="1">
    <source>
        <dbReference type="ARBA" id="ARBA00004418"/>
    </source>
</evidence>
<evidence type="ECO:0000259" key="11">
    <source>
        <dbReference type="PROSITE" id="PS50106"/>
    </source>
</evidence>
<dbReference type="PANTHER" id="PTHR22939:SF129">
    <property type="entry name" value="SERINE PROTEASE HTRA2, MITOCHONDRIAL"/>
    <property type="match status" value="1"/>
</dbReference>
<dbReference type="NCBIfam" id="TIGR02037">
    <property type="entry name" value="degP_htrA_DO"/>
    <property type="match status" value="1"/>
</dbReference>
<keyword evidence="4" id="KW-0732">Signal</keyword>
<dbReference type="PRINTS" id="PR00834">
    <property type="entry name" value="PROTEASES2C"/>
</dbReference>
<evidence type="ECO:0000256" key="2">
    <source>
        <dbReference type="ARBA" id="ARBA00010541"/>
    </source>
</evidence>
<reference evidence="12 13" key="1">
    <citation type="journal article" date="2004" name="PLoS Biol.">
        <title>Genomic insights into methanotrophy: the complete genome sequence of Methylococcus capsulatus (Bath).</title>
        <authorList>
            <person name="Ward N.L."/>
            <person name="Larsen O."/>
            <person name="Sakwa J."/>
            <person name="Bruseth L."/>
            <person name="Khouri H.M."/>
            <person name="Durkin A.S."/>
            <person name="Dimitrov G."/>
            <person name="Jiang L."/>
            <person name="Scanlan D."/>
            <person name="Kang K.H."/>
            <person name="Lewis M.R."/>
            <person name="Nelson K.E."/>
            <person name="Methe B.A."/>
            <person name="Wu M."/>
            <person name="Heidelberg J.F."/>
            <person name="Paulsen I.T."/>
            <person name="Fouts D.E."/>
            <person name="Ravel J."/>
            <person name="Tettelin H."/>
            <person name="Ren Q."/>
            <person name="Read T.D."/>
            <person name="DeBoy R.T."/>
            <person name="Seshadri R."/>
            <person name="Salzberg S.L."/>
            <person name="Jensen H.B."/>
            <person name="Birkeland N.K."/>
            <person name="Nelson W.C."/>
            <person name="Dodson R.J."/>
            <person name="Grindhaug S.H."/>
            <person name="Holt I.E."/>
            <person name="Eidhammer I."/>
            <person name="Jonasen I."/>
            <person name="Vanaken S."/>
            <person name="Utterback T.R."/>
            <person name="Feldblyum T.V."/>
            <person name="Fraser C.M."/>
            <person name="Lillehaug J.R."/>
            <person name="Eisen J.A."/>
        </authorList>
    </citation>
    <scope>NUCLEOTIDE SEQUENCE [LARGE SCALE GENOMIC DNA]</scope>
    <source>
        <strain evidence="13">ATCC 33009 / NCIMB 11132 / Bath</strain>
    </source>
</reference>
<dbReference type="Pfam" id="PF13180">
    <property type="entry name" value="PDZ_2"/>
    <property type="match status" value="1"/>
</dbReference>
<dbReference type="KEGG" id="mca:MCA2343"/>
<feature type="active site" description="Charge relay system" evidence="9">
    <location>
        <position position="125"/>
    </location>
</feature>
<dbReference type="InterPro" id="IPR001478">
    <property type="entry name" value="PDZ"/>
</dbReference>
<evidence type="ECO:0000256" key="9">
    <source>
        <dbReference type="PIRSR" id="PIRSR611782-1"/>
    </source>
</evidence>
<dbReference type="InterPro" id="IPR041489">
    <property type="entry name" value="PDZ_6"/>
</dbReference>
<evidence type="ECO:0000313" key="13">
    <source>
        <dbReference type="Proteomes" id="UP000006821"/>
    </source>
</evidence>
<dbReference type="GO" id="GO:0042597">
    <property type="term" value="C:periplasmic space"/>
    <property type="evidence" value="ECO:0007669"/>
    <property type="project" value="UniProtKB-SubCell"/>
</dbReference>